<comment type="similarity">
    <text evidence="5">Belongs to the KdsB family.</text>
</comment>
<keyword evidence="7" id="KW-1185">Reference proteome</keyword>
<evidence type="ECO:0000256" key="3">
    <source>
        <dbReference type="ARBA" id="ARBA00022695"/>
    </source>
</evidence>
<dbReference type="GO" id="GO:0008690">
    <property type="term" value="F:3-deoxy-manno-octulosonate cytidylyltransferase activity"/>
    <property type="evidence" value="ECO:0007669"/>
    <property type="project" value="UniProtKB-UniRule"/>
</dbReference>
<reference evidence="6 7" key="1">
    <citation type="submission" date="2018-07" db="EMBL/GenBank/DDBJ databases">
        <title>Genomic Encyclopedia of Type Strains, Phase IV (KMG-IV): sequencing the most valuable type-strain genomes for metagenomic binning, comparative biology and taxonomic classification.</title>
        <authorList>
            <person name="Goeker M."/>
        </authorList>
    </citation>
    <scope>NUCLEOTIDE SEQUENCE [LARGE SCALE GENOMIC DNA]</scope>
    <source>
        <strain evidence="6 7">DSM 21410</strain>
    </source>
</reference>
<dbReference type="InterPro" id="IPR004528">
    <property type="entry name" value="KdsB"/>
</dbReference>
<dbReference type="GO" id="GO:0033468">
    <property type="term" value="P:CMP-keto-3-deoxy-D-manno-octulosonic acid biosynthetic process"/>
    <property type="evidence" value="ECO:0007669"/>
    <property type="project" value="UniProtKB-UniRule"/>
</dbReference>
<dbReference type="NCBIfam" id="TIGR00466">
    <property type="entry name" value="kdsB"/>
    <property type="match status" value="1"/>
</dbReference>
<dbReference type="EMBL" id="QPJS01000004">
    <property type="protein sequence ID" value="RCX02426.1"/>
    <property type="molecule type" value="Genomic_DNA"/>
</dbReference>
<keyword evidence="4 5" id="KW-0448">Lipopolysaccharide biosynthesis</keyword>
<protein>
    <recommendedName>
        <fullName evidence="5">3-deoxy-manno-octulosonate cytidylyltransferase</fullName>
        <ecNumber evidence="5">2.7.7.38</ecNumber>
    </recommendedName>
    <alternativeName>
        <fullName evidence="5">CMP-2-keto-3-deoxyoctulosonic acid synthase</fullName>
        <shortName evidence="5">CKS</shortName>
        <shortName evidence="5">CMP-KDO synthase</shortName>
    </alternativeName>
</protein>
<dbReference type="GO" id="GO:0009103">
    <property type="term" value="P:lipopolysaccharide biosynthetic process"/>
    <property type="evidence" value="ECO:0007669"/>
    <property type="project" value="UniProtKB-UniRule"/>
</dbReference>
<evidence type="ECO:0000313" key="6">
    <source>
        <dbReference type="EMBL" id="RCX02426.1"/>
    </source>
</evidence>
<evidence type="ECO:0000256" key="1">
    <source>
        <dbReference type="ARBA" id="ARBA00004370"/>
    </source>
</evidence>
<comment type="subcellular location">
    <subcellularLocation>
        <location evidence="5">Cytoplasm</location>
    </subcellularLocation>
    <subcellularLocation>
        <location evidence="1">Membrane</location>
    </subcellularLocation>
</comment>
<dbReference type="CDD" id="cd02517">
    <property type="entry name" value="CMP-KDO-Synthetase"/>
    <property type="match status" value="1"/>
</dbReference>
<dbReference type="SUPFAM" id="SSF53448">
    <property type="entry name" value="Nucleotide-diphospho-sugar transferases"/>
    <property type="match status" value="1"/>
</dbReference>
<dbReference type="NCBIfam" id="NF003952">
    <property type="entry name" value="PRK05450.1-5"/>
    <property type="match status" value="1"/>
</dbReference>
<dbReference type="GO" id="GO:0016020">
    <property type="term" value="C:membrane"/>
    <property type="evidence" value="ECO:0007669"/>
    <property type="project" value="UniProtKB-SubCell"/>
</dbReference>
<dbReference type="InterPro" id="IPR029044">
    <property type="entry name" value="Nucleotide-diphossugar_trans"/>
</dbReference>
<dbReference type="Proteomes" id="UP000253517">
    <property type="component" value="Unassembled WGS sequence"/>
</dbReference>
<sequence length="249" mass="27804">MKTLGIIPARYASTRLPGKPLIDLAGKPMIQHVYERVLHSVDHLVVATDDQRIADRVAAFGGHAVITSPHHPNGTSRCNETLKILQNSGEHYDVVVNIQGDEPLIDPQLVQRLISAFSHSAVQIVTAIRSVTDPGELVEGPVCVVTDHSGRALYFSRSVIPFVRDLPRHLWLQAYPFNHHIGIYAFRTTILSHLVNLPESPLEAAEKLEQLRWLYAGYHIHCISTTFQSIPVDTPEDVLKVRKLLTQCL</sequence>
<evidence type="ECO:0000256" key="2">
    <source>
        <dbReference type="ARBA" id="ARBA00022679"/>
    </source>
</evidence>
<dbReference type="GO" id="GO:0005829">
    <property type="term" value="C:cytosol"/>
    <property type="evidence" value="ECO:0007669"/>
    <property type="project" value="TreeGrafter"/>
</dbReference>
<dbReference type="FunFam" id="3.90.550.10:FF:000011">
    <property type="entry name" value="3-deoxy-manno-octulosonate cytidylyltransferase"/>
    <property type="match status" value="1"/>
</dbReference>
<organism evidence="6 7">
    <name type="scientific">Schleiferia thermophila</name>
    <dbReference type="NCBI Taxonomy" id="884107"/>
    <lineage>
        <taxon>Bacteria</taxon>
        <taxon>Pseudomonadati</taxon>
        <taxon>Bacteroidota</taxon>
        <taxon>Flavobacteriia</taxon>
        <taxon>Flavobacteriales</taxon>
        <taxon>Schleiferiaceae</taxon>
        <taxon>Schleiferia</taxon>
    </lineage>
</organism>
<keyword evidence="5" id="KW-0963">Cytoplasm</keyword>
<keyword evidence="3 5" id="KW-0548">Nucleotidyltransferase</keyword>
<keyword evidence="2 5" id="KW-0808">Transferase</keyword>
<dbReference type="PANTHER" id="PTHR42866">
    <property type="entry name" value="3-DEOXY-MANNO-OCTULOSONATE CYTIDYLYLTRANSFERASE"/>
    <property type="match status" value="1"/>
</dbReference>
<dbReference type="InterPro" id="IPR003329">
    <property type="entry name" value="Cytidylyl_trans"/>
</dbReference>
<gene>
    <name evidence="5" type="primary">kdsB</name>
    <name evidence="6" type="ORF">DES35_104187</name>
</gene>
<dbReference type="UniPathway" id="UPA00358">
    <property type="reaction ID" value="UER00476"/>
</dbReference>
<comment type="catalytic activity">
    <reaction evidence="5">
        <text>3-deoxy-alpha-D-manno-oct-2-ulosonate + CTP = CMP-3-deoxy-beta-D-manno-octulosonate + diphosphate</text>
        <dbReference type="Rhea" id="RHEA:23448"/>
        <dbReference type="ChEBI" id="CHEBI:33019"/>
        <dbReference type="ChEBI" id="CHEBI:37563"/>
        <dbReference type="ChEBI" id="CHEBI:85986"/>
        <dbReference type="ChEBI" id="CHEBI:85987"/>
        <dbReference type="EC" id="2.7.7.38"/>
    </reaction>
</comment>
<accession>A0A369A240</accession>
<dbReference type="Pfam" id="PF02348">
    <property type="entry name" value="CTP_transf_3"/>
    <property type="match status" value="1"/>
</dbReference>
<comment type="pathway">
    <text evidence="5">Nucleotide-sugar biosynthesis; CMP-3-deoxy-D-manno-octulosonate biosynthesis; CMP-3-deoxy-D-manno-octulosonate from 3-deoxy-D-manno-octulosonate and CTP: step 1/1.</text>
</comment>
<dbReference type="RefSeq" id="WP_037359120.1">
    <property type="nucleotide sequence ID" value="NZ_BHZF01000005.1"/>
</dbReference>
<dbReference type="NCBIfam" id="NF003950">
    <property type="entry name" value="PRK05450.1-3"/>
    <property type="match status" value="1"/>
</dbReference>
<comment type="function">
    <text evidence="5">Activates KDO (a required 8-carbon sugar) for incorporation into bacterial lipopolysaccharide in Gram-negative bacteria.</text>
</comment>
<name>A0A369A240_9FLAO</name>
<evidence type="ECO:0000256" key="5">
    <source>
        <dbReference type="HAMAP-Rule" id="MF_00057"/>
    </source>
</evidence>
<dbReference type="Gene3D" id="3.90.550.10">
    <property type="entry name" value="Spore Coat Polysaccharide Biosynthesis Protein SpsA, Chain A"/>
    <property type="match status" value="1"/>
</dbReference>
<evidence type="ECO:0000256" key="4">
    <source>
        <dbReference type="ARBA" id="ARBA00022985"/>
    </source>
</evidence>
<dbReference type="AlphaFoldDB" id="A0A369A240"/>
<evidence type="ECO:0000313" key="7">
    <source>
        <dbReference type="Proteomes" id="UP000253517"/>
    </source>
</evidence>
<dbReference type="HAMAP" id="MF_00057">
    <property type="entry name" value="KdsB"/>
    <property type="match status" value="1"/>
</dbReference>
<dbReference type="NCBIfam" id="NF009905">
    <property type="entry name" value="PRK13368.1"/>
    <property type="match status" value="1"/>
</dbReference>
<proteinExistence type="inferred from homology"/>
<comment type="caution">
    <text evidence="6">The sequence shown here is derived from an EMBL/GenBank/DDBJ whole genome shotgun (WGS) entry which is preliminary data.</text>
</comment>
<dbReference type="EC" id="2.7.7.38" evidence="5"/>
<dbReference type="PANTHER" id="PTHR42866:SF2">
    <property type="entry name" value="3-DEOXY-MANNO-OCTULOSONATE CYTIDYLYLTRANSFERASE, MITOCHONDRIAL"/>
    <property type="match status" value="1"/>
</dbReference>